<dbReference type="Gene3D" id="3.40.50.1440">
    <property type="entry name" value="Tubulin/FtsZ, GTPase domain"/>
    <property type="match status" value="1"/>
</dbReference>
<feature type="binding site" evidence="8">
    <location>
        <position position="146"/>
    </location>
    <ligand>
        <name>GTP</name>
        <dbReference type="ChEBI" id="CHEBI:37565"/>
    </ligand>
</feature>
<feature type="domain" description="Tubulin/FtsZ GTPase" evidence="12">
    <location>
        <begin position="18"/>
        <end position="211"/>
    </location>
</feature>
<dbReference type="InterPro" id="IPR003008">
    <property type="entry name" value="Tubulin_FtsZ_GTPase"/>
</dbReference>
<dbReference type="FunFam" id="3.40.50.1440:FF:000023">
    <property type="entry name" value="Cell division protein FtsZ"/>
    <property type="match status" value="1"/>
</dbReference>
<feature type="domain" description="Tubulin/FtsZ 2-layer sandwich" evidence="13">
    <location>
        <begin position="213"/>
        <end position="332"/>
    </location>
</feature>
<dbReference type="SUPFAM" id="SSF52490">
    <property type="entry name" value="Tubulin nucleotide-binding domain-like"/>
    <property type="match status" value="1"/>
</dbReference>
<dbReference type="NCBIfam" id="TIGR00065">
    <property type="entry name" value="ftsZ"/>
    <property type="match status" value="1"/>
</dbReference>
<dbReference type="GO" id="GO:0032153">
    <property type="term" value="C:cell division site"/>
    <property type="evidence" value="ECO:0007669"/>
    <property type="project" value="UniProtKB-UniRule"/>
</dbReference>
<evidence type="ECO:0000256" key="6">
    <source>
        <dbReference type="ARBA" id="ARBA00023210"/>
    </source>
</evidence>
<dbReference type="HAMAP" id="MF_00909">
    <property type="entry name" value="FtsZ"/>
    <property type="match status" value="1"/>
</dbReference>
<evidence type="ECO:0000256" key="2">
    <source>
        <dbReference type="ARBA" id="ARBA00022490"/>
    </source>
</evidence>
<dbReference type="GO" id="GO:0005737">
    <property type="term" value="C:cytoplasm"/>
    <property type="evidence" value="ECO:0007669"/>
    <property type="project" value="UniProtKB-SubCell"/>
</dbReference>
<dbReference type="Proteomes" id="UP000249300">
    <property type="component" value="Chromosome 1"/>
</dbReference>
<keyword evidence="3 8" id="KW-0132">Cell division</keyword>
<feature type="binding site" evidence="8">
    <location>
        <begin position="26"/>
        <end position="30"/>
    </location>
    <ligand>
        <name>GTP</name>
        <dbReference type="ChEBI" id="CHEBI:37565"/>
    </ligand>
</feature>
<dbReference type="GO" id="GO:0005525">
    <property type="term" value="F:GTP binding"/>
    <property type="evidence" value="ECO:0007669"/>
    <property type="project" value="UniProtKB-UniRule"/>
</dbReference>
<keyword evidence="4 8" id="KW-0547">Nucleotide-binding</keyword>
<dbReference type="SMART" id="SM00865">
    <property type="entry name" value="Tubulin_C"/>
    <property type="match status" value="1"/>
</dbReference>
<dbReference type="InterPro" id="IPR036525">
    <property type="entry name" value="Tubulin/FtsZ_GTPase_sf"/>
</dbReference>
<comment type="subunit">
    <text evidence="8">Homodimer. Polymerizes to form a dynamic ring structure in a strictly GTP-dependent manner. Interacts directly with several other division proteins.</text>
</comment>
<evidence type="ECO:0000256" key="8">
    <source>
        <dbReference type="HAMAP-Rule" id="MF_00909"/>
    </source>
</evidence>
<evidence type="ECO:0000259" key="13">
    <source>
        <dbReference type="SMART" id="SM00865"/>
    </source>
</evidence>
<dbReference type="GO" id="GO:0043093">
    <property type="term" value="P:FtsZ-dependent cytokinesis"/>
    <property type="evidence" value="ECO:0007669"/>
    <property type="project" value="UniProtKB-UniRule"/>
</dbReference>
<dbReference type="GO" id="GO:0000917">
    <property type="term" value="P:division septum assembly"/>
    <property type="evidence" value="ECO:0007669"/>
    <property type="project" value="UniProtKB-KW"/>
</dbReference>
<dbReference type="GO" id="GO:0051258">
    <property type="term" value="P:protein polymerization"/>
    <property type="evidence" value="ECO:0007669"/>
    <property type="project" value="UniProtKB-UniRule"/>
</dbReference>
<reference evidence="14 15" key="1">
    <citation type="submission" date="2018-06" db="EMBL/GenBank/DDBJ databases">
        <authorList>
            <consortium name="Pathogen Informatics"/>
            <person name="Doyle S."/>
        </authorList>
    </citation>
    <scope>NUCLEOTIDE SEQUENCE [LARGE SCALE GENOMIC DNA]</scope>
    <source>
        <strain evidence="14 15">NCTC12858</strain>
    </source>
</reference>
<evidence type="ECO:0000256" key="7">
    <source>
        <dbReference type="ARBA" id="ARBA00023306"/>
    </source>
</evidence>
<comment type="function">
    <text evidence="8 10">Essential cell division protein that forms a contractile ring structure (Z ring) at the future cell division site. The regulation of the ring assembly controls the timing and the location of cell division. One of the functions of the FtsZ ring is to recruit other cell division proteins to the septum to produce a new cell wall between the dividing cells. Binds GTP and shows GTPase activity.</text>
</comment>
<proteinExistence type="inferred from homology"/>
<dbReference type="SUPFAM" id="SSF55307">
    <property type="entry name" value="Tubulin C-terminal domain-like"/>
    <property type="match status" value="1"/>
</dbReference>
<feature type="binding site" evidence="8">
    <location>
        <begin position="115"/>
        <end position="117"/>
    </location>
    <ligand>
        <name>GTP</name>
        <dbReference type="ChEBI" id="CHEBI:37565"/>
    </ligand>
</feature>
<evidence type="ECO:0000256" key="1">
    <source>
        <dbReference type="ARBA" id="ARBA00009690"/>
    </source>
</evidence>
<keyword evidence="6 8" id="KW-0717">Septation</keyword>
<gene>
    <name evidence="8 14" type="primary">ftsZ</name>
    <name evidence="14" type="ORF">NCTC12858_00752</name>
</gene>
<feature type="binding site" evidence="8">
    <location>
        <position position="150"/>
    </location>
    <ligand>
        <name>GTP</name>
        <dbReference type="ChEBI" id="CHEBI:37565"/>
    </ligand>
</feature>
<keyword evidence="7 8" id="KW-0131">Cell cycle</keyword>
<dbReference type="InterPro" id="IPR018316">
    <property type="entry name" value="Tubulin/FtsZ_2-layer-sand-dom"/>
</dbReference>
<sequence length="449" mass="49532">MQDELLNYQHEQTGNPILIKVIGVGGGGGNAVENMFMSGIKDVSFVLCNTDKQVLNSSRIPNKLVLGESITRGLGAGNRPEIGRKAAENSEQEIRKMLDDGQTRMVFVTAGMGGGTGTGAAPVVSRIARDMGLLTVGIVTIPFIFEGKVKILQALEGVEEIRKNVDALLVVNNERLCTIYQDYSIANAFKKADETLTNAASGISNMINIKGQINVDFADVETTLKDGGVAIISSGYGEGDNRMQKAIDDALNSPLLNNNDIFKAQKVLINIYYSPESEVQMEEFTAIHELTAKIETRYQAIWGYAIDESLGQKVKVTILASGFDFSTTRASISQGIQEKPGFPTLTASNSQEIRQREKELIDQYYGAKRLEQITFKPVILSLAELDNDELIIELDRMPTLSRNLHNIMEIRKRYQAKIEQTQKAEDNEEAEDLQQNEEAAPTQQDTILF</sequence>
<dbReference type="InterPro" id="IPR024757">
    <property type="entry name" value="FtsZ_C"/>
</dbReference>
<evidence type="ECO:0000313" key="15">
    <source>
        <dbReference type="Proteomes" id="UP000249300"/>
    </source>
</evidence>
<feature type="compositionally biased region" description="Acidic residues" evidence="11">
    <location>
        <begin position="426"/>
        <end position="435"/>
    </location>
</feature>
<evidence type="ECO:0000256" key="5">
    <source>
        <dbReference type="ARBA" id="ARBA00023134"/>
    </source>
</evidence>
<keyword evidence="15" id="KW-1185">Reference proteome</keyword>
<dbReference type="InterPro" id="IPR000158">
    <property type="entry name" value="Cell_div_FtsZ"/>
</dbReference>
<dbReference type="AlphaFoldDB" id="A0A2X4PYE1"/>
<dbReference type="PRINTS" id="PR00423">
    <property type="entry name" value="CELLDVISFTSZ"/>
</dbReference>
<dbReference type="CDD" id="cd02201">
    <property type="entry name" value="FtsZ_type1"/>
    <property type="match status" value="1"/>
</dbReference>
<dbReference type="Pfam" id="PF12327">
    <property type="entry name" value="FtsZ_C"/>
    <property type="match status" value="1"/>
</dbReference>
<dbReference type="RefSeq" id="WP_023939906.1">
    <property type="nucleotide sequence ID" value="NZ_JQJB01000001.1"/>
</dbReference>
<feature type="region of interest" description="Disordered" evidence="11">
    <location>
        <begin position="420"/>
        <end position="449"/>
    </location>
</feature>
<dbReference type="PROSITE" id="PS01135">
    <property type="entry name" value="FTSZ_2"/>
    <property type="match status" value="1"/>
</dbReference>
<dbReference type="InterPro" id="IPR020805">
    <property type="entry name" value="Cell_div_FtsZ_CS"/>
</dbReference>
<dbReference type="GO" id="GO:0003924">
    <property type="term" value="F:GTPase activity"/>
    <property type="evidence" value="ECO:0007669"/>
    <property type="project" value="UniProtKB-UniRule"/>
</dbReference>
<feature type="binding site" evidence="8">
    <location>
        <position position="193"/>
    </location>
    <ligand>
        <name>GTP</name>
        <dbReference type="ChEBI" id="CHEBI:37565"/>
    </ligand>
</feature>
<accession>A0A2X4PYE1</accession>
<comment type="subcellular location">
    <subcellularLocation>
        <location evidence="8">Cytoplasm</location>
    </subcellularLocation>
    <text evidence="8">Assembles at midcell at the inner surface of the cytoplasmic membrane.</text>
</comment>
<keyword evidence="2 8" id="KW-0963">Cytoplasm</keyword>
<keyword evidence="5 8" id="KW-0342">GTP-binding</keyword>
<dbReference type="Pfam" id="PF00091">
    <property type="entry name" value="Tubulin"/>
    <property type="match status" value="1"/>
</dbReference>
<organism evidence="14 15">
    <name type="scientific">Porphyromonas crevioricanis</name>
    <dbReference type="NCBI Taxonomy" id="393921"/>
    <lineage>
        <taxon>Bacteria</taxon>
        <taxon>Pseudomonadati</taxon>
        <taxon>Bacteroidota</taxon>
        <taxon>Bacteroidia</taxon>
        <taxon>Bacteroidales</taxon>
        <taxon>Porphyromonadaceae</taxon>
        <taxon>Porphyromonas</taxon>
    </lineage>
</organism>
<name>A0A2X4PYE1_9PORP</name>
<evidence type="ECO:0000256" key="11">
    <source>
        <dbReference type="SAM" id="MobiDB-lite"/>
    </source>
</evidence>
<evidence type="ECO:0000259" key="12">
    <source>
        <dbReference type="SMART" id="SM00864"/>
    </source>
</evidence>
<dbReference type="InterPro" id="IPR045061">
    <property type="entry name" value="FtsZ/CetZ"/>
</dbReference>
<evidence type="ECO:0000256" key="10">
    <source>
        <dbReference type="RuleBase" id="RU000631"/>
    </source>
</evidence>
<dbReference type="PANTHER" id="PTHR30314">
    <property type="entry name" value="CELL DIVISION PROTEIN FTSZ-RELATED"/>
    <property type="match status" value="1"/>
</dbReference>
<evidence type="ECO:0000256" key="4">
    <source>
        <dbReference type="ARBA" id="ARBA00022741"/>
    </source>
</evidence>
<dbReference type="EMBL" id="LS483447">
    <property type="protein sequence ID" value="SQH72917.1"/>
    <property type="molecule type" value="Genomic_DNA"/>
</dbReference>
<comment type="similarity">
    <text evidence="1 8 10">Belongs to the FtsZ family.</text>
</comment>
<dbReference type="PANTHER" id="PTHR30314:SF3">
    <property type="entry name" value="MITOCHONDRIAL DIVISION PROTEIN FSZA"/>
    <property type="match status" value="1"/>
</dbReference>
<dbReference type="PROSITE" id="PS01134">
    <property type="entry name" value="FTSZ_1"/>
    <property type="match status" value="1"/>
</dbReference>
<evidence type="ECO:0000313" key="14">
    <source>
        <dbReference type="EMBL" id="SQH72917.1"/>
    </source>
</evidence>
<dbReference type="OrthoDB" id="9813375at2"/>
<dbReference type="InterPro" id="IPR008280">
    <property type="entry name" value="Tub_FtsZ_C"/>
</dbReference>
<protein>
    <recommendedName>
        <fullName evidence="8 9">Cell division protein FtsZ</fullName>
    </recommendedName>
</protein>
<evidence type="ECO:0000256" key="9">
    <source>
        <dbReference type="NCBIfam" id="TIGR00065"/>
    </source>
</evidence>
<dbReference type="KEGG" id="pcre:NCTC12858_00752"/>
<dbReference type="SMART" id="SM00864">
    <property type="entry name" value="Tubulin"/>
    <property type="match status" value="1"/>
</dbReference>
<evidence type="ECO:0000256" key="3">
    <source>
        <dbReference type="ARBA" id="ARBA00022618"/>
    </source>
</evidence>